<gene>
    <name evidence="2" type="ORF">Sjap_005799</name>
</gene>
<keyword evidence="3" id="KW-1185">Reference proteome</keyword>
<comment type="caution">
    <text evidence="2">The sequence shown here is derived from an EMBL/GenBank/DDBJ whole genome shotgun (WGS) entry which is preliminary data.</text>
</comment>
<feature type="compositionally biased region" description="Basic residues" evidence="1">
    <location>
        <begin position="138"/>
        <end position="153"/>
    </location>
</feature>
<organism evidence="2 3">
    <name type="scientific">Stephania japonica</name>
    <dbReference type="NCBI Taxonomy" id="461633"/>
    <lineage>
        <taxon>Eukaryota</taxon>
        <taxon>Viridiplantae</taxon>
        <taxon>Streptophyta</taxon>
        <taxon>Embryophyta</taxon>
        <taxon>Tracheophyta</taxon>
        <taxon>Spermatophyta</taxon>
        <taxon>Magnoliopsida</taxon>
        <taxon>Ranunculales</taxon>
        <taxon>Menispermaceae</taxon>
        <taxon>Menispermoideae</taxon>
        <taxon>Cissampelideae</taxon>
        <taxon>Stephania</taxon>
    </lineage>
</organism>
<accession>A0AAP0K4X6</accession>
<proteinExistence type="predicted"/>
<evidence type="ECO:0000313" key="2">
    <source>
        <dbReference type="EMBL" id="KAK9145896.1"/>
    </source>
</evidence>
<dbReference type="AlphaFoldDB" id="A0AAP0K4X6"/>
<sequence>MTRNKVKNLERRVVTSSGSSTEDSSKGGGKIGWRSLSKPMTNDHNVWIPRTISGSTSSDDSNESLKALRGLKSSLSKPSTMTTCSDIKTLSCVDNLNAKQVHSSCSSSSNDDYNFLKAEGGVKNPSRSFSKLRDGKVKKNKTSGKAKKKKKNLKQGNDLNLKVLQLSEGEKHARGDLILEFSFT</sequence>
<dbReference type="Proteomes" id="UP001417504">
    <property type="component" value="Unassembled WGS sequence"/>
</dbReference>
<dbReference type="EMBL" id="JBBNAE010000002">
    <property type="protein sequence ID" value="KAK9145896.1"/>
    <property type="molecule type" value="Genomic_DNA"/>
</dbReference>
<feature type="region of interest" description="Disordered" evidence="1">
    <location>
        <begin position="1"/>
        <end position="64"/>
    </location>
</feature>
<reference evidence="2 3" key="1">
    <citation type="submission" date="2024-01" db="EMBL/GenBank/DDBJ databases">
        <title>Genome assemblies of Stephania.</title>
        <authorList>
            <person name="Yang L."/>
        </authorList>
    </citation>
    <scope>NUCLEOTIDE SEQUENCE [LARGE SCALE GENOMIC DNA]</scope>
    <source>
        <strain evidence="2">QJT</strain>
        <tissue evidence="2">Leaf</tissue>
    </source>
</reference>
<protein>
    <submittedName>
        <fullName evidence="2">Uncharacterized protein</fullName>
    </submittedName>
</protein>
<evidence type="ECO:0000313" key="3">
    <source>
        <dbReference type="Proteomes" id="UP001417504"/>
    </source>
</evidence>
<name>A0AAP0K4X6_9MAGN</name>
<evidence type="ECO:0000256" key="1">
    <source>
        <dbReference type="SAM" id="MobiDB-lite"/>
    </source>
</evidence>
<feature type="region of interest" description="Disordered" evidence="1">
    <location>
        <begin position="124"/>
        <end position="154"/>
    </location>
</feature>